<dbReference type="EMBL" id="VFWZ01000002">
    <property type="protein sequence ID" value="TPN87416.1"/>
    <property type="molecule type" value="Genomic_DNA"/>
</dbReference>
<dbReference type="Pfam" id="PF12728">
    <property type="entry name" value="HTH_17"/>
    <property type="match status" value="1"/>
</dbReference>
<reference evidence="2 3" key="1">
    <citation type="submission" date="2019-06" db="EMBL/GenBank/DDBJ databases">
        <authorList>
            <person name="Meng X."/>
        </authorList>
    </citation>
    <scope>NUCLEOTIDE SEQUENCE [LARGE SCALE GENOMIC DNA]</scope>
    <source>
        <strain evidence="2 3">M625</strain>
    </source>
</reference>
<accession>A0A504J929</accession>
<protein>
    <submittedName>
        <fullName evidence="2">Helix-turn-helix domain-containing protein</fullName>
    </submittedName>
</protein>
<proteinExistence type="predicted"/>
<feature type="domain" description="Helix-turn-helix" evidence="1">
    <location>
        <begin position="43"/>
        <end position="93"/>
    </location>
</feature>
<evidence type="ECO:0000259" key="1">
    <source>
        <dbReference type="Pfam" id="PF12728"/>
    </source>
</evidence>
<organism evidence="2 3">
    <name type="scientific">Aquimarina algicola</name>
    <dbReference type="NCBI Taxonomy" id="2589995"/>
    <lineage>
        <taxon>Bacteria</taxon>
        <taxon>Pseudomonadati</taxon>
        <taxon>Bacteroidota</taxon>
        <taxon>Flavobacteriia</taxon>
        <taxon>Flavobacteriales</taxon>
        <taxon>Flavobacteriaceae</taxon>
        <taxon>Aquimarina</taxon>
    </lineage>
</organism>
<dbReference type="AlphaFoldDB" id="A0A504J929"/>
<evidence type="ECO:0000313" key="3">
    <source>
        <dbReference type="Proteomes" id="UP000315540"/>
    </source>
</evidence>
<sequence>MEVIVFEKETYYKLMEETMTLMYKVIEEKHKEAIANAEEEKEFLTTKEALKLMGLKSKTRLYALRDQKIIEYYQHGRRKLYSKKSIIAYLNGQKIT</sequence>
<dbReference type="OrthoDB" id="1163918at2"/>
<dbReference type="InterPro" id="IPR041657">
    <property type="entry name" value="HTH_17"/>
</dbReference>
<gene>
    <name evidence="2" type="ORF">FHK87_07490</name>
</gene>
<dbReference type="Proteomes" id="UP000315540">
    <property type="component" value="Unassembled WGS sequence"/>
</dbReference>
<name>A0A504J929_9FLAO</name>
<evidence type="ECO:0000313" key="2">
    <source>
        <dbReference type="EMBL" id="TPN87416.1"/>
    </source>
</evidence>
<comment type="caution">
    <text evidence="2">The sequence shown here is derived from an EMBL/GenBank/DDBJ whole genome shotgun (WGS) entry which is preliminary data.</text>
</comment>
<dbReference type="RefSeq" id="WP_140592058.1">
    <property type="nucleotide sequence ID" value="NZ_VFWZ01000002.1"/>
</dbReference>
<keyword evidence="3" id="KW-1185">Reference proteome</keyword>